<reference evidence="1 2" key="1">
    <citation type="submission" date="2016-11" db="EMBL/GenBank/DDBJ databases">
        <authorList>
            <consortium name="Pathogen Informatics"/>
        </authorList>
    </citation>
    <scope>NUCLEOTIDE SEQUENCE [LARGE SCALE GENOMIC DNA]</scope>
    <source>
        <strain evidence="1 2">911</strain>
    </source>
</reference>
<evidence type="ECO:0000313" key="1">
    <source>
        <dbReference type="EMBL" id="SKM98610.1"/>
    </source>
</evidence>
<dbReference type="Pfam" id="PF06508">
    <property type="entry name" value="QueC"/>
    <property type="match status" value="1"/>
</dbReference>
<dbReference type="AlphaFoldDB" id="A0A1T8V157"/>
<dbReference type="SUPFAM" id="SSF52402">
    <property type="entry name" value="Adenine nucleotide alpha hydrolases-like"/>
    <property type="match status" value="1"/>
</dbReference>
<evidence type="ECO:0000313" key="2">
    <source>
        <dbReference type="Proteomes" id="UP000190074"/>
    </source>
</evidence>
<sequence>MPDFTLRLSAPMEPKPAELRENFYWTADGPTSFEGPYGPRLGKLGPVRPENVDFVRLALLVFAADRTTPRSGGGSNWSQREFRLRVPVRTPEPWLAAKAELERLLDFLTGDAWTLDFYRARPPKEPVAKRLPLVAPKRAVLLSGGADSAVGAVLSRSQLAADQGHLLLSHVGAKNLAPIQRDVSATAEKLIPGPSQVHLQIGLRRNTKQIDGSPFTDEPSSRSRSLLFLSLGLAAASVDEVPLWIPENGFASLNPPLDPNRRGSLSTRTTHPAFLAGLAQVLTGAGAHGEIHNPFTEMTKGEMFAKAAELVGRDEAAAYLSATHSCGLTGQRTFGLPVTEQCGVCFGCVVRRASFQAAGLQDSTRYIDPDVSTRVKGWLTKNSVERSMQGFLRRGVRSLDLATMSLPPSYPTSVAADLCRRACTELGNYFA</sequence>
<dbReference type="Proteomes" id="UP000190074">
    <property type="component" value="Unassembled WGS sequence"/>
</dbReference>
<proteinExistence type="predicted"/>
<protein>
    <submittedName>
        <fullName evidence="1">Queuosine biosynthesis protein queC</fullName>
    </submittedName>
</protein>
<dbReference type="RefSeq" id="WP_005068378.1">
    <property type="nucleotide sequence ID" value="NZ_CP021122.1"/>
</dbReference>
<dbReference type="Gene3D" id="3.40.50.620">
    <property type="entry name" value="HUPs"/>
    <property type="match status" value="1"/>
</dbReference>
<accession>A0A1T8V157</accession>
<gene>
    <name evidence="1" type="ORF">SAMEA2259716_05674</name>
</gene>
<dbReference type="InterPro" id="IPR014729">
    <property type="entry name" value="Rossmann-like_a/b/a_fold"/>
</dbReference>
<dbReference type="InterPro" id="IPR018317">
    <property type="entry name" value="QueC"/>
</dbReference>
<name>A0A1T8V157_9MYCO</name>
<organism evidence="1 2">
    <name type="scientific">Mycobacteroides abscessus subsp. massiliense</name>
    <dbReference type="NCBI Taxonomy" id="1962118"/>
    <lineage>
        <taxon>Bacteria</taxon>
        <taxon>Bacillati</taxon>
        <taxon>Actinomycetota</taxon>
        <taxon>Actinomycetes</taxon>
        <taxon>Mycobacteriales</taxon>
        <taxon>Mycobacteriaceae</taxon>
        <taxon>Mycobacteroides</taxon>
        <taxon>Mycobacteroides abscessus</taxon>
    </lineage>
</organism>
<dbReference type="EMBL" id="FVGW01000021">
    <property type="protein sequence ID" value="SKM98610.1"/>
    <property type="molecule type" value="Genomic_DNA"/>
</dbReference>